<dbReference type="GO" id="GO:0003924">
    <property type="term" value="F:GTPase activity"/>
    <property type="evidence" value="ECO:0007669"/>
    <property type="project" value="UniProtKB-UniRule"/>
</dbReference>
<dbReference type="Pfam" id="PF00091">
    <property type="entry name" value="Tubulin"/>
    <property type="match status" value="1"/>
</dbReference>
<evidence type="ECO:0000256" key="5">
    <source>
        <dbReference type="HAMAP-Rule" id="MF_00909"/>
    </source>
</evidence>
<protein>
    <recommendedName>
        <fullName evidence="5 6">Cell division protein FtsZ</fullName>
    </recommendedName>
</protein>
<comment type="function">
    <text evidence="5 7">Essential cell division protein that forms a contractile ring structure (Z ring) at the future cell division site. The regulation of the ring assembly controls the timing and the location of cell division. One of the functions of the FtsZ ring is to recruit other cell division proteins to the septum to produce a new cell wall between the dividing cells. Binds GTP and shows GTPase activity.</text>
</comment>
<dbReference type="InterPro" id="IPR045061">
    <property type="entry name" value="FtsZ/CetZ"/>
</dbReference>
<dbReference type="PROSITE" id="PS01134">
    <property type="entry name" value="FTSZ_1"/>
    <property type="match status" value="1"/>
</dbReference>
<organism evidence="10 11">
    <name type="scientific">Psychracetigena formicireducens</name>
    <dbReference type="NCBI Taxonomy" id="2986056"/>
    <lineage>
        <taxon>Bacteria</taxon>
        <taxon>Bacillati</taxon>
        <taxon>Candidatus Lithacetigenota</taxon>
        <taxon>Candidatus Psychracetigena</taxon>
    </lineage>
</organism>
<sequence>MSNFLPQKEFNAKIRVVGIGGAGGNAINRMISLGLKGVDFIVMNTDVQALKKNKAREKVQLGPETTGGLGAGSDPVIGEKSAQESASVIRDVLTGSNLVFITCGMGGGTGTGGAPIVAEIARELNALVVAVVSRPFNFEGSKRLYIAECGINKIKDLVDSLIIVVNDRVLHLSEEKLTMLEAFKKVDEVLYHGVAGITEMITEPSLVNVDFNDTKNILTGSGIAHMGIGTGKGENAAREAVEKAIKSPLLETAIRGSNRVMFYVKGDENLKMNDVDMIGNTIRDEAHREALIIFGANISKKLKDRVQVTVVASEMSNKDTALPPKNRSLFRFSKIQDIEVPKFLNQKDE</sequence>
<evidence type="ECO:0000256" key="6">
    <source>
        <dbReference type="NCBIfam" id="TIGR00065"/>
    </source>
</evidence>
<evidence type="ECO:0000256" key="4">
    <source>
        <dbReference type="ARBA" id="ARBA00023210"/>
    </source>
</evidence>
<keyword evidence="5 7" id="KW-0132">Cell division</keyword>
<feature type="domain" description="Tubulin/FtsZ GTPase" evidence="8">
    <location>
        <begin position="13"/>
        <end position="205"/>
    </location>
</feature>
<evidence type="ECO:0000259" key="8">
    <source>
        <dbReference type="SMART" id="SM00864"/>
    </source>
</evidence>
<comment type="similarity">
    <text evidence="1 5 7">Belongs to the FtsZ family.</text>
</comment>
<evidence type="ECO:0000259" key="9">
    <source>
        <dbReference type="SMART" id="SM00865"/>
    </source>
</evidence>
<dbReference type="InterPro" id="IPR008280">
    <property type="entry name" value="Tub_FtsZ_C"/>
</dbReference>
<dbReference type="Proteomes" id="UP000811545">
    <property type="component" value="Unassembled WGS sequence"/>
</dbReference>
<dbReference type="CDD" id="cd02201">
    <property type="entry name" value="FtsZ_type1"/>
    <property type="match status" value="1"/>
</dbReference>
<dbReference type="FunFam" id="3.40.50.1440:FF:000001">
    <property type="entry name" value="Cell division protein FtsZ"/>
    <property type="match status" value="1"/>
</dbReference>
<name>A0A9E2F5Z1_PSYF1</name>
<keyword evidence="2 5" id="KW-0547">Nucleotide-binding</keyword>
<proteinExistence type="inferred from homology"/>
<dbReference type="PANTHER" id="PTHR30314:SF3">
    <property type="entry name" value="MITOCHONDRIAL DIVISION PROTEIN FSZA"/>
    <property type="match status" value="1"/>
</dbReference>
<dbReference type="SUPFAM" id="SSF52490">
    <property type="entry name" value="Tubulin nucleotide-binding domain-like"/>
    <property type="match status" value="1"/>
</dbReference>
<accession>A0A9E2F5Z1</accession>
<feature type="binding site" evidence="5">
    <location>
        <position position="187"/>
    </location>
    <ligand>
        <name>GTP</name>
        <dbReference type="ChEBI" id="CHEBI:37565"/>
    </ligand>
</feature>
<dbReference type="Gene3D" id="3.30.1330.20">
    <property type="entry name" value="Tubulin/FtsZ, C-terminal domain"/>
    <property type="match status" value="1"/>
</dbReference>
<dbReference type="InterPro" id="IPR018316">
    <property type="entry name" value="Tubulin/FtsZ_2-layer-sand-dom"/>
</dbReference>
<evidence type="ECO:0000256" key="7">
    <source>
        <dbReference type="RuleBase" id="RU000631"/>
    </source>
</evidence>
<evidence type="ECO:0000256" key="2">
    <source>
        <dbReference type="ARBA" id="ARBA00022741"/>
    </source>
</evidence>
<dbReference type="InterPro" id="IPR000158">
    <property type="entry name" value="Cell_div_FtsZ"/>
</dbReference>
<dbReference type="Pfam" id="PF12327">
    <property type="entry name" value="FtsZ_C"/>
    <property type="match status" value="1"/>
</dbReference>
<keyword evidence="5" id="KW-0963">Cytoplasm</keyword>
<dbReference type="SMART" id="SM00864">
    <property type="entry name" value="Tubulin"/>
    <property type="match status" value="1"/>
</dbReference>
<keyword evidence="4 5" id="KW-0717">Septation</keyword>
<dbReference type="HAMAP" id="MF_00909">
    <property type="entry name" value="FtsZ"/>
    <property type="match status" value="1"/>
</dbReference>
<dbReference type="InterPro" id="IPR003008">
    <property type="entry name" value="Tubulin_FtsZ_GTPase"/>
</dbReference>
<dbReference type="SUPFAM" id="SSF55307">
    <property type="entry name" value="Tubulin C-terminal domain-like"/>
    <property type="match status" value="1"/>
</dbReference>
<dbReference type="GO" id="GO:0000917">
    <property type="term" value="P:division septum assembly"/>
    <property type="evidence" value="ECO:0007669"/>
    <property type="project" value="UniProtKB-KW"/>
</dbReference>
<dbReference type="GO" id="GO:0005525">
    <property type="term" value="F:GTP binding"/>
    <property type="evidence" value="ECO:0007669"/>
    <property type="project" value="UniProtKB-UniRule"/>
</dbReference>
<dbReference type="InterPro" id="IPR020805">
    <property type="entry name" value="Cell_div_FtsZ_CS"/>
</dbReference>
<dbReference type="GO" id="GO:0032153">
    <property type="term" value="C:cell division site"/>
    <property type="evidence" value="ECO:0007669"/>
    <property type="project" value="UniProtKB-UniRule"/>
</dbReference>
<feature type="binding site" evidence="5">
    <location>
        <position position="143"/>
    </location>
    <ligand>
        <name>GTP</name>
        <dbReference type="ChEBI" id="CHEBI:37565"/>
    </ligand>
</feature>
<keyword evidence="5 7" id="KW-0131">Cell cycle</keyword>
<feature type="domain" description="Tubulin/FtsZ 2-layer sandwich" evidence="9">
    <location>
        <begin position="207"/>
        <end position="324"/>
    </location>
</feature>
<evidence type="ECO:0000256" key="3">
    <source>
        <dbReference type="ARBA" id="ARBA00023134"/>
    </source>
</evidence>
<dbReference type="InterPro" id="IPR037103">
    <property type="entry name" value="Tubulin/FtsZ-like_C"/>
</dbReference>
<comment type="caution">
    <text evidence="10">The sequence shown here is derived from an EMBL/GenBank/DDBJ whole genome shotgun (WGS) entry which is preliminary data.</text>
</comment>
<dbReference type="GO" id="GO:0005737">
    <property type="term" value="C:cytoplasm"/>
    <property type="evidence" value="ECO:0007669"/>
    <property type="project" value="UniProtKB-SubCell"/>
</dbReference>
<dbReference type="EMBL" id="QLTW01000026">
    <property type="protein sequence ID" value="MBT9144840.1"/>
    <property type="molecule type" value="Genomic_DNA"/>
</dbReference>
<dbReference type="InterPro" id="IPR024757">
    <property type="entry name" value="FtsZ_C"/>
</dbReference>
<dbReference type="PANTHER" id="PTHR30314">
    <property type="entry name" value="CELL DIVISION PROTEIN FTSZ-RELATED"/>
    <property type="match status" value="1"/>
</dbReference>
<dbReference type="GO" id="GO:0051258">
    <property type="term" value="P:protein polymerization"/>
    <property type="evidence" value="ECO:0007669"/>
    <property type="project" value="UniProtKB-UniRule"/>
</dbReference>
<comment type="subcellular location">
    <subcellularLocation>
        <location evidence="5">Cytoplasm</location>
    </subcellularLocation>
    <text evidence="5">Assembles at midcell at the inner surface of the cytoplasmic membrane.</text>
</comment>
<gene>
    <name evidence="5 10" type="primary">ftsZ</name>
    <name evidence="10" type="ORF">DDT42_00696</name>
</gene>
<feature type="binding site" evidence="5">
    <location>
        <begin position="108"/>
        <end position="110"/>
    </location>
    <ligand>
        <name>GTP</name>
        <dbReference type="ChEBI" id="CHEBI:37565"/>
    </ligand>
</feature>
<feature type="binding site" evidence="5">
    <location>
        <position position="139"/>
    </location>
    <ligand>
        <name>GTP</name>
        <dbReference type="ChEBI" id="CHEBI:37565"/>
    </ligand>
</feature>
<keyword evidence="3 5" id="KW-0342">GTP-binding</keyword>
<dbReference type="PROSITE" id="PS01135">
    <property type="entry name" value="FTSZ_2"/>
    <property type="match status" value="1"/>
</dbReference>
<dbReference type="GO" id="GO:0043093">
    <property type="term" value="P:FtsZ-dependent cytokinesis"/>
    <property type="evidence" value="ECO:0007669"/>
    <property type="project" value="UniProtKB-UniRule"/>
</dbReference>
<dbReference type="NCBIfam" id="TIGR00065">
    <property type="entry name" value="ftsZ"/>
    <property type="match status" value="1"/>
</dbReference>
<dbReference type="InterPro" id="IPR036525">
    <property type="entry name" value="Tubulin/FtsZ_GTPase_sf"/>
</dbReference>
<reference evidence="10 11" key="1">
    <citation type="journal article" date="2021" name="bioRxiv">
        <title>Unique metabolic strategies in Hadean analogues reveal hints for primordial physiology.</title>
        <authorList>
            <person name="Nobu M.K."/>
            <person name="Nakai R."/>
            <person name="Tamazawa S."/>
            <person name="Mori H."/>
            <person name="Toyoda A."/>
            <person name="Ijiri A."/>
            <person name="Suzuki S."/>
            <person name="Kurokawa K."/>
            <person name="Kamagata Y."/>
            <person name="Tamaki H."/>
        </authorList>
    </citation>
    <scope>NUCLEOTIDE SEQUENCE [LARGE SCALE GENOMIC DNA]</scope>
    <source>
        <strain evidence="10">BS525</strain>
    </source>
</reference>
<dbReference type="Gene3D" id="3.40.50.1440">
    <property type="entry name" value="Tubulin/FtsZ, GTPase domain"/>
    <property type="match status" value="1"/>
</dbReference>
<dbReference type="PRINTS" id="PR00423">
    <property type="entry name" value="CELLDVISFTSZ"/>
</dbReference>
<dbReference type="SMART" id="SM00865">
    <property type="entry name" value="Tubulin_C"/>
    <property type="match status" value="1"/>
</dbReference>
<feature type="binding site" evidence="5">
    <location>
        <begin position="21"/>
        <end position="25"/>
    </location>
    <ligand>
        <name>GTP</name>
        <dbReference type="ChEBI" id="CHEBI:37565"/>
    </ligand>
</feature>
<comment type="subunit">
    <text evidence="5">Homodimer. Polymerizes to form a dynamic ring structure in a strictly GTP-dependent manner. Interacts directly with several other division proteins.</text>
</comment>
<evidence type="ECO:0000256" key="1">
    <source>
        <dbReference type="ARBA" id="ARBA00009690"/>
    </source>
</evidence>
<evidence type="ECO:0000313" key="11">
    <source>
        <dbReference type="Proteomes" id="UP000811545"/>
    </source>
</evidence>
<dbReference type="AlphaFoldDB" id="A0A9E2F5Z1"/>
<evidence type="ECO:0000313" key="10">
    <source>
        <dbReference type="EMBL" id="MBT9144840.1"/>
    </source>
</evidence>